<dbReference type="AlphaFoldDB" id="A0A6B0RE37"/>
<sequence>MEATSREAAPAKSSASGPSAPPALFELCGRATVGAVEAKPLGEGSQWTGE</sequence>
<evidence type="ECO:0000256" key="1">
    <source>
        <dbReference type="SAM" id="MobiDB-lite"/>
    </source>
</evidence>
<protein>
    <submittedName>
        <fullName evidence="2">Uncharacterized protein</fullName>
    </submittedName>
</protein>
<gene>
    <name evidence="2" type="ORF">E5288_WYG017114</name>
</gene>
<feature type="compositionally biased region" description="Low complexity" evidence="1">
    <location>
        <begin position="8"/>
        <end position="18"/>
    </location>
</feature>
<organism evidence="2 3">
    <name type="scientific">Bos mutus</name>
    <name type="common">wild yak</name>
    <dbReference type="NCBI Taxonomy" id="72004"/>
    <lineage>
        <taxon>Eukaryota</taxon>
        <taxon>Metazoa</taxon>
        <taxon>Chordata</taxon>
        <taxon>Craniata</taxon>
        <taxon>Vertebrata</taxon>
        <taxon>Euteleostomi</taxon>
        <taxon>Mammalia</taxon>
        <taxon>Eutheria</taxon>
        <taxon>Laurasiatheria</taxon>
        <taxon>Artiodactyla</taxon>
        <taxon>Ruminantia</taxon>
        <taxon>Pecora</taxon>
        <taxon>Bovidae</taxon>
        <taxon>Bovinae</taxon>
        <taxon>Bos</taxon>
    </lineage>
</organism>
<accession>A0A6B0RE37</accession>
<evidence type="ECO:0000313" key="3">
    <source>
        <dbReference type="Proteomes" id="UP000322234"/>
    </source>
</evidence>
<name>A0A6B0RE37_9CETA</name>
<proteinExistence type="predicted"/>
<dbReference type="Proteomes" id="UP000322234">
    <property type="component" value="Unassembled WGS sequence"/>
</dbReference>
<feature type="region of interest" description="Disordered" evidence="1">
    <location>
        <begin position="1"/>
        <end position="24"/>
    </location>
</feature>
<dbReference type="EMBL" id="VBQZ03000044">
    <property type="protein sequence ID" value="MXQ88260.1"/>
    <property type="molecule type" value="Genomic_DNA"/>
</dbReference>
<comment type="caution">
    <text evidence="2">The sequence shown here is derived from an EMBL/GenBank/DDBJ whole genome shotgun (WGS) entry which is preliminary data.</text>
</comment>
<reference evidence="2" key="1">
    <citation type="submission" date="2019-10" db="EMBL/GenBank/DDBJ databases">
        <title>The sequence and de novo assembly of the wild yak genome.</title>
        <authorList>
            <person name="Liu Y."/>
        </authorList>
    </citation>
    <scope>NUCLEOTIDE SEQUENCE [LARGE SCALE GENOMIC DNA]</scope>
    <source>
        <strain evidence="2">WY2019</strain>
    </source>
</reference>
<keyword evidence="3" id="KW-1185">Reference proteome</keyword>
<evidence type="ECO:0000313" key="2">
    <source>
        <dbReference type="EMBL" id="MXQ88260.1"/>
    </source>
</evidence>